<evidence type="ECO:0000256" key="1">
    <source>
        <dbReference type="ARBA" id="ARBA00023002"/>
    </source>
</evidence>
<dbReference type="PRINTS" id="PR00069">
    <property type="entry name" value="ALDKETRDTASE"/>
</dbReference>
<evidence type="ECO:0000313" key="4">
    <source>
        <dbReference type="EMBL" id="RZU39067.1"/>
    </source>
</evidence>
<keyword evidence="5" id="KW-1185">Reference proteome</keyword>
<dbReference type="Proteomes" id="UP000292958">
    <property type="component" value="Unassembled WGS sequence"/>
</dbReference>
<proteinExistence type="predicted"/>
<keyword evidence="2" id="KW-0472">Membrane</keyword>
<keyword evidence="2" id="KW-1133">Transmembrane helix</keyword>
<sequence length="352" mass="38907">MLVPVTCKSSRRNVLFGLSILWIISGPRLLGNMKSMDKKKLGNSDLELTAIGFGAWAIGGGDWQFAWGPQDDNDSISAIHKALDLGINWIDTAAVYGLGHSEEVVARALKSSSHKPYVFTKCGLVWDEKREVSNDLKKIRSEAENSLRRLQVESIDLYQMHWPKPDEEIEEAWGVMADLQKEGKVRWIGVSNFSVSQMERALKIAPITSNQPPYSMLNRAIEAEILPFCEKNNIGTISYAPMHSGLLTGAMTKERVANFPQDDFRRNAKNYQEPLLSRNLAVAEFIGAIGKRHGVSAGVVAIAWVLHHSAITGAIVGGRSAKQVEGVIPAATFRLPDEEFLEIKAYLAEHVA</sequence>
<feature type="domain" description="NADP-dependent oxidoreductase" evidence="3">
    <location>
        <begin position="51"/>
        <end position="345"/>
    </location>
</feature>
<dbReference type="InterPro" id="IPR018170">
    <property type="entry name" value="Aldo/ket_reductase_CS"/>
</dbReference>
<accession>A0A4Q7YN74</accession>
<evidence type="ECO:0000313" key="5">
    <source>
        <dbReference type="Proteomes" id="UP000292958"/>
    </source>
</evidence>
<dbReference type="PROSITE" id="PS00062">
    <property type="entry name" value="ALDOKETO_REDUCTASE_2"/>
    <property type="match status" value="1"/>
</dbReference>
<gene>
    <name evidence="4" type="ORF">BDD14_0394</name>
</gene>
<dbReference type="SUPFAM" id="SSF51430">
    <property type="entry name" value="NAD(P)-linked oxidoreductase"/>
    <property type="match status" value="1"/>
</dbReference>
<dbReference type="InterPro" id="IPR020471">
    <property type="entry name" value="AKR"/>
</dbReference>
<dbReference type="PANTHER" id="PTHR43364">
    <property type="entry name" value="NADH-SPECIFIC METHYLGLYOXAL REDUCTASE-RELATED"/>
    <property type="match status" value="1"/>
</dbReference>
<protein>
    <submittedName>
        <fullName evidence="4">Aryl-alcohol dehydrogenase-like predicted oxidoreductase</fullName>
    </submittedName>
</protein>
<dbReference type="GO" id="GO:0016491">
    <property type="term" value="F:oxidoreductase activity"/>
    <property type="evidence" value="ECO:0007669"/>
    <property type="project" value="UniProtKB-KW"/>
</dbReference>
<dbReference type="Gene3D" id="3.20.20.100">
    <property type="entry name" value="NADP-dependent oxidoreductase domain"/>
    <property type="match status" value="1"/>
</dbReference>
<dbReference type="CDD" id="cd19102">
    <property type="entry name" value="AKR_unchar"/>
    <property type="match status" value="1"/>
</dbReference>
<name>A0A4Q7YN74_9BACT</name>
<comment type="caution">
    <text evidence="4">The sequence shown here is derived from an EMBL/GenBank/DDBJ whole genome shotgun (WGS) entry which is preliminary data.</text>
</comment>
<reference evidence="4 5" key="1">
    <citation type="submission" date="2019-02" db="EMBL/GenBank/DDBJ databases">
        <title>Genomic Encyclopedia of Archaeal and Bacterial Type Strains, Phase II (KMG-II): from individual species to whole genera.</title>
        <authorList>
            <person name="Goeker M."/>
        </authorList>
    </citation>
    <scope>NUCLEOTIDE SEQUENCE [LARGE SCALE GENOMIC DNA]</scope>
    <source>
        <strain evidence="4 5">DSM 18101</strain>
    </source>
</reference>
<dbReference type="EMBL" id="SHKW01000001">
    <property type="protein sequence ID" value="RZU39067.1"/>
    <property type="molecule type" value="Genomic_DNA"/>
</dbReference>
<keyword evidence="2" id="KW-0812">Transmembrane</keyword>
<dbReference type="Pfam" id="PF00248">
    <property type="entry name" value="Aldo_ket_red"/>
    <property type="match status" value="1"/>
</dbReference>
<keyword evidence="1" id="KW-0560">Oxidoreductase</keyword>
<evidence type="ECO:0000259" key="3">
    <source>
        <dbReference type="Pfam" id="PF00248"/>
    </source>
</evidence>
<dbReference type="InterPro" id="IPR023210">
    <property type="entry name" value="NADP_OxRdtase_dom"/>
</dbReference>
<dbReference type="InterPro" id="IPR036812">
    <property type="entry name" value="NAD(P)_OxRdtase_dom_sf"/>
</dbReference>
<evidence type="ECO:0000256" key="2">
    <source>
        <dbReference type="SAM" id="Phobius"/>
    </source>
</evidence>
<dbReference type="InterPro" id="IPR050523">
    <property type="entry name" value="AKR_Detox_Biosynth"/>
</dbReference>
<dbReference type="AlphaFoldDB" id="A0A4Q7YN74"/>
<dbReference type="GO" id="GO:0005829">
    <property type="term" value="C:cytosol"/>
    <property type="evidence" value="ECO:0007669"/>
    <property type="project" value="TreeGrafter"/>
</dbReference>
<organism evidence="4 5">
    <name type="scientific">Edaphobacter modestus</name>
    <dbReference type="NCBI Taxonomy" id="388466"/>
    <lineage>
        <taxon>Bacteria</taxon>
        <taxon>Pseudomonadati</taxon>
        <taxon>Acidobacteriota</taxon>
        <taxon>Terriglobia</taxon>
        <taxon>Terriglobales</taxon>
        <taxon>Acidobacteriaceae</taxon>
        <taxon>Edaphobacter</taxon>
    </lineage>
</organism>
<dbReference type="PANTHER" id="PTHR43364:SF4">
    <property type="entry name" value="NAD(P)-LINKED OXIDOREDUCTASE SUPERFAMILY PROTEIN"/>
    <property type="match status" value="1"/>
</dbReference>
<feature type="transmembrane region" description="Helical" evidence="2">
    <location>
        <begin position="12"/>
        <end position="30"/>
    </location>
</feature>